<dbReference type="InterPro" id="IPR016163">
    <property type="entry name" value="Ald_DH_C"/>
</dbReference>
<dbReference type="AlphaFoldDB" id="A0A1I2LGE4"/>
<accession>A0A1I2LGE4</accession>
<keyword evidence="1" id="KW-0560">Oxidoreductase</keyword>
<dbReference type="EMBL" id="FONG01000028">
    <property type="protein sequence ID" value="SFF77550.1"/>
    <property type="molecule type" value="Genomic_DNA"/>
</dbReference>
<evidence type="ECO:0000313" key="3">
    <source>
        <dbReference type="EMBL" id="SFF77550.1"/>
    </source>
</evidence>
<keyword evidence="4" id="KW-1185">Reference proteome</keyword>
<evidence type="ECO:0000313" key="4">
    <source>
        <dbReference type="Proteomes" id="UP000199323"/>
    </source>
</evidence>
<evidence type="ECO:0000259" key="2">
    <source>
        <dbReference type="Pfam" id="PF00171"/>
    </source>
</evidence>
<evidence type="ECO:0000256" key="1">
    <source>
        <dbReference type="ARBA" id="ARBA00023002"/>
    </source>
</evidence>
<dbReference type="STRING" id="380248.SAMN05216251_12858"/>
<gene>
    <name evidence="3" type="ORF">SAMN05216251_12858</name>
</gene>
<dbReference type="GO" id="GO:0016620">
    <property type="term" value="F:oxidoreductase activity, acting on the aldehyde or oxo group of donors, NAD or NADP as acceptor"/>
    <property type="evidence" value="ECO:0007669"/>
    <property type="project" value="InterPro"/>
</dbReference>
<reference evidence="3 4" key="1">
    <citation type="submission" date="2016-10" db="EMBL/GenBank/DDBJ databases">
        <authorList>
            <person name="de Groot N.N."/>
        </authorList>
    </citation>
    <scope>NUCLEOTIDE SEQUENCE [LARGE SCALE GENOMIC DNA]</scope>
    <source>
        <strain evidence="3 4">CGMCC 4.3510</strain>
    </source>
</reference>
<feature type="domain" description="Aldehyde dehydrogenase" evidence="2">
    <location>
        <begin position="21"/>
        <end position="442"/>
    </location>
</feature>
<sequence length="473" mass="49217">MGVSQFSNFIDNLLCDAADGATADLVDPTTGLVVAAVPESGARDVDRAADAAARAFAHWRTTDAERRSKALCEMAAGVESRADSLVSAGSLGTGQWHLSVSRDEVSELARRIRLTAGEILRRSSGDVEAFAPSLTSSARYEPLGVVVHLGGSHRPFDELGTRVVPALAAGNTVVLKPAGAAVPSALAVAESAAEILPPGVLNVVCGGHRTGNLLAAHDVPALVTMCGSRAAAREVAARAAGALTRTHLDFRGTSLAVVLENADPHAAAEVLAEAAFAEAGQSSTSISRILVSSDLVLEFTAALVKRAEAQLSRVPGGPPVCGPLLGRGRLDSAVELLGRMPSHTRVLAGGRVHDGPGCYLEPTVVADIRQDDELGHADILGPVVGIQTFAGSRRAMDAANAIPHRRTASAWSTDTVAATDFARELAFPHVWVNTHPRTSAAPSPYQDVTPVAADLDRCTRLRYVTRQTPPLTV</sequence>
<proteinExistence type="predicted"/>
<dbReference type="PANTHER" id="PTHR11699">
    <property type="entry name" value="ALDEHYDE DEHYDROGENASE-RELATED"/>
    <property type="match status" value="1"/>
</dbReference>
<dbReference type="InterPro" id="IPR015590">
    <property type="entry name" value="Aldehyde_DH_dom"/>
</dbReference>
<dbReference type="InterPro" id="IPR016162">
    <property type="entry name" value="Ald_DH_N"/>
</dbReference>
<name>A0A1I2LGE4_9ACTN</name>
<dbReference type="Gene3D" id="3.40.605.10">
    <property type="entry name" value="Aldehyde Dehydrogenase, Chain A, domain 1"/>
    <property type="match status" value="1"/>
</dbReference>
<dbReference type="InterPro" id="IPR016161">
    <property type="entry name" value="Ald_DH/histidinol_DH"/>
</dbReference>
<dbReference type="Proteomes" id="UP000199323">
    <property type="component" value="Unassembled WGS sequence"/>
</dbReference>
<dbReference type="SUPFAM" id="SSF53720">
    <property type="entry name" value="ALDH-like"/>
    <property type="match status" value="1"/>
</dbReference>
<protein>
    <submittedName>
        <fullName evidence="3">Betaine-aldehyde dehydrogenase</fullName>
    </submittedName>
</protein>
<dbReference type="Gene3D" id="3.40.309.10">
    <property type="entry name" value="Aldehyde Dehydrogenase, Chain A, domain 2"/>
    <property type="match status" value="1"/>
</dbReference>
<dbReference type="Pfam" id="PF00171">
    <property type="entry name" value="Aldedh"/>
    <property type="match status" value="1"/>
</dbReference>
<organism evidence="3 4">
    <name type="scientific">Actinacidiphila alni</name>
    <dbReference type="NCBI Taxonomy" id="380248"/>
    <lineage>
        <taxon>Bacteria</taxon>
        <taxon>Bacillati</taxon>
        <taxon>Actinomycetota</taxon>
        <taxon>Actinomycetes</taxon>
        <taxon>Kitasatosporales</taxon>
        <taxon>Streptomycetaceae</taxon>
        <taxon>Actinacidiphila</taxon>
    </lineage>
</organism>
<dbReference type="OrthoDB" id="6882680at2"/>